<dbReference type="RefSeq" id="WP_104372148.1">
    <property type="nucleotide sequence ID" value="NZ_BFAV01000121.1"/>
</dbReference>
<sequence>MSGCGSCSACGSGDKSQEYRNESGHSAVKCPLCDVEITFEKMPANRRIQCPECGTVIEIIPLLLN</sequence>
<evidence type="ECO:0000313" key="2">
    <source>
        <dbReference type="EMBL" id="GBF33806.1"/>
    </source>
</evidence>
<dbReference type="EMBL" id="BFAV01000121">
    <property type="protein sequence ID" value="GBF33806.1"/>
    <property type="molecule type" value="Genomic_DNA"/>
</dbReference>
<comment type="caution">
    <text evidence="2">The sequence shown here is derived from an EMBL/GenBank/DDBJ whole genome shotgun (WGS) entry which is preliminary data.</text>
</comment>
<dbReference type="Gene3D" id="2.20.28.160">
    <property type="match status" value="1"/>
</dbReference>
<protein>
    <submittedName>
        <fullName evidence="2">Uncharacterized protein</fullName>
    </submittedName>
</protein>
<dbReference type="AlphaFoldDB" id="A0A2L2XHU3"/>
<dbReference type="OrthoDB" id="1809496at2"/>
<keyword evidence="3" id="KW-1185">Reference proteome</keyword>
<organism evidence="2 3">
    <name type="scientific">Desulfocucumis palustris</name>
    <dbReference type="NCBI Taxonomy" id="1898651"/>
    <lineage>
        <taxon>Bacteria</taxon>
        <taxon>Bacillati</taxon>
        <taxon>Bacillota</taxon>
        <taxon>Clostridia</taxon>
        <taxon>Eubacteriales</taxon>
        <taxon>Desulfocucumaceae</taxon>
        <taxon>Desulfocucumis</taxon>
    </lineage>
</organism>
<proteinExistence type="predicted"/>
<evidence type="ECO:0000313" key="3">
    <source>
        <dbReference type="Proteomes" id="UP000239549"/>
    </source>
</evidence>
<reference evidence="3" key="1">
    <citation type="submission" date="2018-02" db="EMBL/GenBank/DDBJ databases">
        <title>Genome sequence of Desulfocucumis palustris strain NAW-5.</title>
        <authorList>
            <person name="Watanabe M."/>
            <person name="Kojima H."/>
            <person name="Fukui M."/>
        </authorList>
    </citation>
    <scope>NUCLEOTIDE SEQUENCE [LARGE SCALE GENOMIC DNA]</scope>
    <source>
        <strain evidence="3">NAW-5</strain>
    </source>
</reference>
<accession>A0A2L2XHU3</accession>
<feature type="compositionally biased region" description="Low complexity" evidence="1">
    <location>
        <begin position="1"/>
        <end position="13"/>
    </location>
</feature>
<dbReference type="Proteomes" id="UP000239549">
    <property type="component" value="Unassembled WGS sequence"/>
</dbReference>
<name>A0A2L2XHU3_9FIRM</name>
<gene>
    <name evidence="2" type="ORF">DCCM_2917</name>
</gene>
<evidence type="ECO:0000256" key="1">
    <source>
        <dbReference type="SAM" id="MobiDB-lite"/>
    </source>
</evidence>
<feature type="region of interest" description="Disordered" evidence="1">
    <location>
        <begin position="1"/>
        <end position="25"/>
    </location>
</feature>